<evidence type="ECO:0000313" key="1">
    <source>
        <dbReference type="EMBL" id="NEL56347.1"/>
    </source>
</evidence>
<accession>A0A7K3WIT3</accession>
<gene>
    <name evidence="1" type="ORF">G1H19_20470</name>
</gene>
<protein>
    <submittedName>
        <fullName evidence="1">Uncharacterized protein</fullName>
    </submittedName>
</protein>
<dbReference type="RefSeq" id="WP_152727751.1">
    <property type="nucleotide sequence ID" value="NZ_JAABOZ010000001.1"/>
</dbReference>
<name>A0A7K3WIT3_9ACTN</name>
<evidence type="ECO:0000313" key="2">
    <source>
        <dbReference type="Proteomes" id="UP000470470"/>
    </source>
</evidence>
<keyword evidence="2" id="KW-1185">Reference proteome</keyword>
<sequence length="122" mass="13296">MQVTPIDERDSSWEDHRPRFRVYVFGGGGEPGGSWAVDTFDVEDADVLEVTDWAEGQAGPDDLVAVALIGELDPQADTETARRGLVWLLGTDPNGTPSDATVQRLLDGMLARRESRRAAGDR</sequence>
<reference evidence="1 2" key="1">
    <citation type="submission" date="2020-02" db="EMBL/GenBank/DDBJ databases">
        <title>The whole genome sequence of CPCC 205119.</title>
        <authorList>
            <person name="Jiang Z."/>
        </authorList>
    </citation>
    <scope>NUCLEOTIDE SEQUENCE [LARGE SCALE GENOMIC DNA]</scope>
    <source>
        <strain evidence="1 2">CPCC 205119</strain>
    </source>
</reference>
<dbReference type="Proteomes" id="UP000470470">
    <property type="component" value="Unassembled WGS sequence"/>
</dbReference>
<organism evidence="1 2">
    <name type="scientific">Goekera deserti</name>
    <dbReference type="NCBI Taxonomy" id="2497753"/>
    <lineage>
        <taxon>Bacteria</taxon>
        <taxon>Bacillati</taxon>
        <taxon>Actinomycetota</taxon>
        <taxon>Actinomycetes</taxon>
        <taxon>Geodermatophilales</taxon>
        <taxon>Geodermatophilaceae</taxon>
        <taxon>Goekera</taxon>
    </lineage>
</organism>
<comment type="caution">
    <text evidence="1">The sequence shown here is derived from an EMBL/GenBank/DDBJ whole genome shotgun (WGS) entry which is preliminary data.</text>
</comment>
<dbReference type="AlphaFoldDB" id="A0A7K3WIT3"/>
<proteinExistence type="predicted"/>
<dbReference type="EMBL" id="JAAGWK010000034">
    <property type="protein sequence ID" value="NEL56347.1"/>
    <property type="molecule type" value="Genomic_DNA"/>
</dbReference>